<evidence type="ECO:0000256" key="1">
    <source>
        <dbReference type="SAM" id="MobiDB-lite"/>
    </source>
</evidence>
<keyword evidence="3" id="KW-0614">Plasmid</keyword>
<dbReference type="SUPFAM" id="SSF52172">
    <property type="entry name" value="CheY-like"/>
    <property type="match status" value="1"/>
</dbReference>
<dbReference type="PANTHER" id="PTHR45566:SF1">
    <property type="entry name" value="HTH-TYPE TRANSCRIPTIONAL REGULATOR YHJB-RELATED"/>
    <property type="match status" value="1"/>
</dbReference>
<dbReference type="PROSITE" id="PS50043">
    <property type="entry name" value="HTH_LUXR_2"/>
    <property type="match status" value="1"/>
</dbReference>
<protein>
    <submittedName>
        <fullName evidence="3">Response regulator transcription factor</fullName>
    </submittedName>
</protein>
<reference evidence="3 4" key="1">
    <citation type="submission" date="2023-03" db="EMBL/GenBank/DDBJ databases">
        <authorList>
            <person name="Menendez E."/>
            <person name="Kaur S."/>
            <person name="Flores-Felix J.D."/>
            <person name="diCenzo G.C."/>
            <person name="Peix A."/>
            <person name="Velazquez E."/>
        </authorList>
    </citation>
    <scope>NUCLEOTIDE SEQUENCE [LARGE SCALE GENOMIC DNA]</scope>
    <source>
        <strain evidence="3 4">CCBAU 71714</strain>
        <plasmid evidence="3 4">pSkuCCBAU71714b</plasmid>
    </source>
</reference>
<dbReference type="PRINTS" id="PR00038">
    <property type="entry name" value="HTHLUXR"/>
</dbReference>
<dbReference type="EMBL" id="CP120364">
    <property type="protein sequence ID" value="WHS91331.1"/>
    <property type="molecule type" value="Genomic_DNA"/>
</dbReference>
<gene>
    <name evidence="3" type="ORF">PZL22_001306</name>
</gene>
<dbReference type="CDD" id="cd06170">
    <property type="entry name" value="LuxR_C_like"/>
    <property type="match status" value="1"/>
</dbReference>
<dbReference type="Gene3D" id="3.40.50.2300">
    <property type="match status" value="1"/>
</dbReference>
<keyword evidence="4" id="KW-1185">Reference proteome</keyword>
<dbReference type="SMART" id="SM00421">
    <property type="entry name" value="HTH_LUXR"/>
    <property type="match status" value="1"/>
</dbReference>
<sequence length="258" mass="27778">MASSIPDLGKVPAFTQEPYRTQSVSPAANEEEEQSLENADKPCLLVLDSRALGRECLARTLINHGIGMDVAPFGSVDDWREMKGNRPPIAAVLLNTGARKLGDIETEIPRLVSEFRPAPVVVLSDSDDIAQILRVLESGAQGYIPTSVGVDVCIEAIGLAIAGGVFVPASSVLAARHLIATERQEVSPLAGMFTVRQAEVVEALRKGKANKIIAYELNLRESTVKVHIRHIMKKLKATNRTEVACKLNGLFSGDTLTS</sequence>
<dbReference type="SUPFAM" id="SSF46894">
    <property type="entry name" value="C-terminal effector domain of the bipartite response regulators"/>
    <property type="match status" value="1"/>
</dbReference>
<dbReference type="Pfam" id="PF00196">
    <property type="entry name" value="GerE"/>
    <property type="match status" value="1"/>
</dbReference>
<dbReference type="RefSeq" id="WP_284718302.1">
    <property type="nucleotide sequence ID" value="NZ_CP120364.1"/>
</dbReference>
<evidence type="ECO:0000259" key="2">
    <source>
        <dbReference type="PROSITE" id="PS50043"/>
    </source>
</evidence>
<dbReference type="InterPro" id="IPR051015">
    <property type="entry name" value="EvgA-like"/>
</dbReference>
<feature type="domain" description="HTH luxR-type" evidence="2">
    <location>
        <begin position="186"/>
        <end position="251"/>
    </location>
</feature>
<feature type="region of interest" description="Disordered" evidence="1">
    <location>
        <begin position="1"/>
        <end position="36"/>
    </location>
</feature>
<dbReference type="InterPro" id="IPR011006">
    <property type="entry name" value="CheY-like_superfamily"/>
</dbReference>
<dbReference type="InterPro" id="IPR000792">
    <property type="entry name" value="Tscrpt_reg_LuxR_C"/>
</dbReference>
<dbReference type="PANTHER" id="PTHR45566">
    <property type="entry name" value="HTH-TYPE TRANSCRIPTIONAL REGULATOR YHJB-RELATED"/>
    <property type="match status" value="1"/>
</dbReference>
<accession>A0ABY8T0F2</accession>
<dbReference type="InterPro" id="IPR016032">
    <property type="entry name" value="Sig_transdc_resp-reg_C-effctor"/>
</dbReference>
<proteinExistence type="predicted"/>
<organism evidence="3 4">
    <name type="scientific">Sinorhizobium kummerowiae</name>
    <dbReference type="NCBI Taxonomy" id="158892"/>
    <lineage>
        <taxon>Bacteria</taxon>
        <taxon>Pseudomonadati</taxon>
        <taxon>Pseudomonadota</taxon>
        <taxon>Alphaproteobacteria</taxon>
        <taxon>Hyphomicrobiales</taxon>
        <taxon>Rhizobiaceae</taxon>
        <taxon>Sinorhizobium/Ensifer group</taxon>
        <taxon>Sinorhizobium</taxon>
    </lineage>
</organism>
<evidence type="ECO:0000313" key="4">
    <source>
        <dbReference type="Proteomes" id="UP001233264"/>
    </source>
</evidence>
<dbReference type="PROSITE" id="PS00622">
    <property type="entry name" value="HTH_LUXR_1"/>
    <property type="match status" value="1"/>
</dbReference>
<dbReference type="Proteomes" id="UP001233264">
    <property type="component" value="Plasmid pSkuCCBAU71714b"/>
</dbReference>
<name>A0ABY8T0F2_9HYPH</name>
<evidence type="ECO:0000313" key="3">
    <source>
        <dbReference type="EMBL" id="WHS91331.1"/>
    </source>
</evidence>
<geneLocation type="plasmid" evidence="3 4">
    <name>pSkuCCBAU71714b</name>
</geneLocation>